<feature type="domain" description="Peptidase S9A N-terminal" evidence="7">
    <location>
        <begin position="36"/>
        <end position="427"/>
    </location>
</feature>
<evidence type="ECO:0000313" key="8">
    <source>
        <dbReference type="EMBL" id="SUZ71878.1"/>
    </source>
</evidence>
<dbReference type="PROSITE" id="PS51257">
    <property type="entry name" value="PROKAR_LIPOPROTEIN"/>
    <property type="match status" value="1"/>
</dbReference>
<dbReference type="EC" id="3.4.21.26" evidence="2"/>
<dbReference type="GO" id="GO:0070012">
    <property type="term" value="F:oligopeptidase activity"/>
    <property type="evidence" value="ECO:0007669"/>
    <property type="project" value="TreeGrafter"/>
</dbReference>
<dbReference type="InterPro" id="IPR002470">
    <property type="entry name" value="Peptidase_S9A"/>
</dbReference>
<dbReference type="GO" id="GO:0005829">
    <property type="term" value="C:cytosol"/>
    <property type="evidence" value="ECO:0007669"/>
    <property type="project" value="TreeGrafter"/>
</dbReference>
<name>A0A381PZ10_9ZZZZ</name>
<evidence type="ECO:0000256" key="5">
    <source>
        <dbReference type="ARBA" id="ARBA00022825"/>
    </source>
</evidence>
<evidence type="ECO:0000256" key="4">
    <source>
        <dbReference type="ARBA" id="ARBA00022801"/>
    </source>
</evidence>
<dbReference type="PANTHER" id="PTHR42881">
    <property type="entry name" value="PROLYL ENDOPEPTIDASE"/>
    <property type="match status" value="1"/>
</dbReference>
<proteinExistence type="predicted"/>
<dbReference type="SUPFAM" id="SSF50993">
    <property type="entry name" value="Peptidase/esterase 'gauge' domain"/>
    <property type="match status" value="1"/>
</dbReference>
<gene>
    <name evidence="8" type="ORF">METZ01_LOCUS24732</name>
</gene>
<evidence type="ECO:0000256" key="2">
    <source>
        <dbReference type="ARBA" id="ARBA00011897"/>
    </source>
</evidence>
<dbReference type="Pfam" id="PF00326">
    <property type="entry name" value="Peptidase_S9"/>
    <property type="match status" value="1"/>
</dbReference>
<dbReference type="GO" id="GO:0004252">
    <property type="term" value="F:serine-type endopeptidase activity"/>
    <property type="evidence" value="ECO:0007669"/>
    <property type="project" value="UniProtKB-EC"/>
</dbReference>
<sequence length="721" mass="81155">MKIAFIQLPFLILFIISCAKPVRQVSKELIAPVLPVTDTYHGIEIIDNYRYMENIKSDKVQDWIRSQASYASEVLNSLDHKDYFYSRLEEVDKGKQFNIYELWRMKDGGVFYIKRKSDENQGKLYYRDSWSGSEKLLLDPEAMSVGKEQHYSLEFYRPSPGGKYVVYGLAEGGSEETIIHVLDMKTGQETGDVIDRIETAYNIPQWWSEDGFFYCRRQLLAPGTAETEIYKNTVTRYHRLGDEPENDQVVFGRGVSSSATMLDVDFPSINVDDTGDYIIGKIKHGDSGEITIYAVGREQIFDKEVPWKLVCDVPDSVVAYTQFDDHIYLFTARNAPRYKVIRTSLKNPDFNSAEVVFPPSELVYRYANRTKDRLYFSALDGGYNRLIEYDPVTGDTQQLPLPSTESAYIFSSSHHLIDIYIASNSWTHAGKDQMYNHLTGTLEELDLEPSGEFDNPGWITSERILVKSHDGEEVPLSLIYRKGLKLDGKNPTLLSGYGSYGSVSGVGYYTARLPWLEKGGVYAIAHVRGGGEFGKEWHLAGRMQNKPNTWKDFIACAEYLIKEKYTSQAYLGGQGGSAGGITIGRAITERPDLFQVAIINVGDLDMLRIETTTNGVPNIKEFGTVKDGDGFKGLLAMSSLHHVQDGVDYPAVLLTHGINDPRVAPWTSAKMTARLQAATSGVRPILFRVDFGAGHGIGSTKSQRFDQMADQMAFLFWQFGL</sequence>
<comment type="catalytic activity">
    <reaction evidence="1">
        <text>Hydrolysis of Pro-|-Xaa &gt;&gt; Ala-|-Xaa in oligopeptides.</text>
        <dbReference type="EC" id="3.4.21.26"/>
    </reaction>
</comment>
<dbReference type="AlphaFoldDB" id="A0A381PZ10"/>
<evidence type="ECO:0000259" key="7">
    <source>
        <dbReference type="Pfam" id="PF02897"/>
    </source>
</evidence>
<keyword evidence="3" id="KW-0645">Protease</keyword>
<dbReference type="Gene3D" id="3.40.50.1820">
    <property type="entry name" value="alpha/beta hydrolase"/>
    <property type="match status" value="1"/>
</dbReference>
<evidence type="ECO:0000259" key="6">
    <source>
        <dbReference type="Pfam" id="PF00326"/>
    </source>
</evidence>
<dbReference type="InterPro" id="IPR023302">
    <property type="entry name" value="Pept_S9A_N"/>
</dbReference>
<keyword evidence="5" id="KW-0720">Serine protease</keyword>
<protein>
    <recommendedName>
        <fullName evidence="2">prolyl oligopeptidase</fullName>
        <ecNumber evidence="2">3.4.21.26</ecNumber>
    </recommendedName>
</protein>
<feature type="domain" description="Peptidase S9 prolyl oligopeptidase catalytic" evidence="6">
    <location>
        <begin position="511"/>
        <end position="720"/>
    </location>
</feature>
<dbReference type="InterPro" id="IPR001375">
    <property type="entry name" value="Peptidase_S9_cat"/>
</dbReference>
<evidence type="ECO:0000256" key="1">
    <source>
        <dbReference type="ARBA" id="ARBA00001070"/>
    </source>
</evidence>
<dbReference type="Gene3D" id="2.130.10.120">
    <property type="entry name" value="Prolyl oligopeptidase, N-terminal domain"/>
    <property type="match status" value="1"/>
</dbReference>
<dbReference type="SUPFAM" id="SSF53474">
    <property type="entry name" value="alpha/beta-Hydrolases"/>
    <property type="match status" value="1"/>
</dbReference>
<dbReference type="Pfam" id="PF02897">
    <property type="entry name" value="Peptidase_S9_N"/>
    <property type="match status" value="1"/>
</dbReference>
<keyword evidence="4" id="KW-0378">Hydrolase</keyword>
<reference evidence="8" key="1">
    <citation type="submission" date="2018-05" db="EMBL/GenBank/DDBJ databases">
        <authorList>
            <person name="Lanie J.A."/>
            <person name="Ng W.-L."/>
            <person name="Kazmierczak K.M."/>
            <person name="Andrzejewski T.M."/>
            <person name="Davidsen T.M."/>
            <person name="Wayne K.J."/>
            <person name="Tettelin H."/>
            <person name="Glass J.I."/>
            <person name="Rusch D."/>
            <person name="Podicherti R."/>
            <person name="Tsui H.-C.T."/>
            <person name="Winkler M.E."/>
        </authorList>
    </citation>
    <scope>NUCLEOTIDE SEQUENCE</scope>
</reference>
<dbReference type="GO" id="GO:0006508">
    <property type="term" value="P:proteolysis"/>
    <property type="evidence" value="ECO:0007669"/>
    <property type="project" value="UniProtKB-KW"/>
</dbReference>
<dbReference type="EMBL" id="UINC01001137">
    <property type="protein sequence ID" value="SUZ71878.1"/>
    <property type="molecule type" value="Genomic_DNA"/>
</dbReference>
<dbReference type="PANTHER" id="PTHR42881:SF2">
    <property type="entry name" value="PROLYL ENDOPEPTIDASE"/>
    <property type="match status" value="1"/>
</dbReference>
<dbReference type="InterPro" id="IPR029058">
    <property type="entry name" value="AB_hydrolase_fold"/>
</dbReference>
<dbReference type="PRINTS" id="PR00862">
    <property type="entry name" value="PROLIGOPTASE"/>
</dbReference>
<dbReference type="InterPro" id="IPR051167">
    <property type="entry name" value="Prolyl_oligopep/macrocyclase"/>
</dbReference>
<evidence type="ECO:0000256" key="3">
    <source>
        <dbReference type="ARBA" id="ARBA00022670"/>
    </source>
</evidence>
<organism evidence="8">
    <name type="scientific">marine metagenome</name>
    <dbReference type="NCBI Taxonomy" id="408172"/>
    <lineage>
        <taxon>unclassified sequences</taxon>
        <taxon>metagenomes</taxon>
        <taxon>ecological metagenomes</taxon>
    </lineage>
</organism>
<accession>A0A381PZ10</accession>